<evidence type="ECO:0000313" key="1">
    <source>
        <dbReference type="EMBL" id="PIR95822.1"/>
    </source>
</evidence>
<gene>
    <name evidence="1" type="ORF">COT93_00440</name>
</gene>
<reference evidence="2" key="1">
    <citation type="submission" date="2017-09" db="EMBL/GenBank/DDBJ databases">
        <title>Depth-based differentiation of microbial function through sediment-hosted aquifers and enrichment of novel symbionts in the deep terrestrial subsurface.</title>
        <authorList>
            <person name="Probst A.J."/>
            <person name="Ladd B."/>
            <person name="Jarett J.K."/>
            <person name="Geller-Mcgrath D.E."/>
            <person name="Sieber C.M.K."/>
            <person name="Emerson J.B."/>
            <person name="Anantharaman K."/>
            <person name="Thomas B.C."/>
            <person name="Malmstrom R."/>
            <person name="Stieglmeier M."/>
            <person name="Klingl A."/>
            <person name="Woyke T."/>
            <person name="Ryan C.M."/>
            <person name="Banfield J.F."/>
        </authorList>
    </citation>
    <scope>NUCLEOTIDE SEQUENCE [LARGE SCALE GENOMIC DNA]</scope>
</reference>
<sequence>MQDVKNLIASDLEFFSTNFGLITVFGSAVMAKKGFINTTPSDIDIIISPSIIDTRATQSFLKKIESFNLKVDLHISSAIAGIGIFKNEPIWQGDRFENFATWIEQKVESKNVGSVESLKNGIAHLLRGMRYFENVKIPQINDLVSDEPMISNSRYIGYRDLLQVGGSYENGCTFEWARYGGGFTGNTIPAILAALRKVHGWGISNDIIEKLDQWITTLESADKILQDPGIIGVENGAWYGPRCNFAGLQKMIDDNTLIDWVVSQTNLV</sequence>
<comment type="caution">
    <text evidence="1">The sequence shown here is derived from an EMBL/GenBank/DDBJ whole genome shotgun (WGS) entry which is preliminary data.</text>
</comment>
<protein>
    <submittedName>
        <fullName evidence="1">Uncharacterized protein</fullName>
    </submittedName>
</protein>
<evidence type="ECO:0000313" key="2">
    <source>
        <dbReference type="Proteomes" id="UP000229972"/>
    </source>
</evidence>
<dbReference type="AlphaFoldDB" id="A0A2H0V9P9"/>
<name>A0A2H0V9P9_9BACT</name>
<dbReference type="Proteomes" id="UP000229972">
    <property type="component" value="Unassembled WGS sequence"/>
</dbReference>
<organism evidence="1 2">
    <name type="scientific">Candidatus Falkowbacteria bacterium CG10_big_fil_rev_8_21_14_0_10_37_18</name>
    <dbReference type="NCBI Taxonomy" id="1974562"/>
    <lineage>
        <taxon>Bacteria</taxon>
        <taxon>Candidatus Falkowiibacteriota</taxon>
    </lineage>
</organism>
<accession>A0A2H0V9P9</accession>
<dbReference type="EMBL" id="PFAL01000006">
    <property type="protein sequence ID" value="PIR95822.1"/>
    <property type="molecule type" value="Genomic_DNA"/>
</dbReference>
<proteinExistence type="predicted"/>